<dbReference type="GO" id="GO:0051453">
    <property type="term" value="P:regulation of intracellular pH"/>
    <property type="evidence" value="ECO:0007669"/>
    <property type="project" value="TreeGrafter"/>
</dbReference>
<feature type="region of interest" description="Disordered" evidence="9">
    <location>
        <begin position="216"/>
        <end position="261"/>
    </location>
</feature>
<dbReference type="Proteomes" id="UP000034182">
    <property type="component" value="Unassembled WGS sequence"/>
</dbReference>
<feature type="transmembrane region" description="Helical" evidence="8">
    <location>
        <begin position="155"/>
        <end position="175"/>
    </location>
</feature>
<keyword evidence="4 8" id="KW-0812">Transmembrane</keyword>
<evidence type="ECO:0000256" key="7">
    <source>
        <dbReference type="ARBA" id="ARBA00023136"/>
    </source>
</evidence>
<feature type="transmembrane region" description="Helical" evidence="8">
    <location>
        <begin position="340"/>
        <end position="358"/>
    </location>
</feature>
<evidence type="ECO:0000256" key="1">
    <source>
        <dbReference type="ARBA" id="ARBA00004127"/>
    </source>
</evidence>
<evidence type="ECO:0000256" key="4">
    <source>
        <dbReference type="ARBA" id="ARBA00022692"/>
    </source>
</evidence>
<comment type="subcellular location">
    <subcellularLocation>
        <location evidence="1">Endomembrane system</location>
        <topology evidence="1">Multi-pass membrane protein</topology>
    </subcellularLocation>
    <subcellularLocation>
        <location evidence="8">Vacuole membrane</location>
        <topology evidence="8">Multi-pass membrane protein</topology>
    </subcellularLocation>
</comment>
<dbReference type="AlphaFoldDB" id="A0A0G2FTS6"/>
<sequence>MVEEDKEASEHVLRTAATAPLASSNLHQTGSARGWFSRDVIAFFLLGHTMALPTTILSTAAHSMFPGFTGAFMIVVSLSVVATAFPTPPLLRFIPHWLRVALVFVGSCLSFYFSTLGEPKIPPGQISGTSMAATVHAFATCAFHETSAYFDPRALAAFGVGSGSAVLVGPVLYIGLMQAYSGKWRTVLLICLCVTPLFPMTWWGLVPAAGRHAAEEGRRAARTKSRRRRSTGTSTPDVQDPEKDAGGEATPPRIGSGGGFGPERTRAGLFFKRLLPAYVVPQAIAVMLGLVALFGLAPVFMYRYSFDAAPLGELQFQLSYLAYGIAQFLSSFLPRHSPRLLWLWPALQSVLIALSLVQVTHPFFTYYGVWILFVFLHGAVVGAAVVNTSRAIDADFRRQGEPDEVRAFAVSYGGGLGSVIGDFLGGGFAIMVQRLVFLWLLPGGRIPPAT</sequence>
<dbReference type="GO" id="GO:0005774">
    <property type="term" value="C:vacuolar membrane"/>
    <property type="evidence" value="ECO:0007669"/>
    <property type="project" value="UniProtKB-SubCell"/>
</dbReference>
<keyword evidence="7 8" id="KW-0472">Membrane</keyword>
<dbReference type="GO" id="GO:0012505">
    <property type="term" value="C:endomembrane system"/>
    <property type="evidence" value="ECO:0007669"/>
    <property type="project" value="UniProtKB-SubCell"/>
</dbReference>
<feature type="transmembrane region" description="Helical" evidence="8">
    <location>
        <begin position="40"/>
        <end position="61"/>
    </location>
</feature>
<feature type="transmembrane region" description="Helical" evidence="8">
    <location>
        <begin position="67"/>
        <end position="85"/>
    </location>
</feature>
<dbReference type="InterPro" id="IPR036259">
    <property type="entry name" value="MFS_trans_sf"/>
</dbReference>
<dbReference type="SUPFAM" id="SSF103473">
    <property type="entry name" value="MFS general substrate transporter"/>
    <property type="match status" value="1"/>
</dbReference>
<evidence type="ECO:0000313" key="11">
    <source>
        <dbReference type="Proteomes" id="UP000034182"/>
    </source>
</evidence>
<comment type="similarity">
    <text evidence="2 8">Belongs to the battenin family.</text>
</comment>
<dbReference type="EMBL" id="LAQI01000197">
    <property type="protein sequence ID" value="KKY15308.1"/>
    <property type="molecule type" value="Genomic_DNA"/>
</dbReference>
<gene>
    <name evidence="10" type="ORF">UCDDS831_g07698</name>
</gene>
<protein>
    <recommendedName>
        <fullName evidence="8">Protein BTN</fullName>
    </recommendedName>
</protein>
<comment type="caution">
    <text evidence="10">The sequence shown here is derived from an EMBL/GenBank/DDBJ whole genome shotgun (WGS) entry which is preliminary data.</text>
</comment>
<feature type="compositionally biased region" description="Basic residues" evidence="9">
    <location>
        <begin position="220"/>
        <end position="230"/>
    </location>
</feature>
<keyword evidence="5" id="KW-0029">Amino-acid transport</keyword>
<dbReference type="GO" id="GO:0006865">
    <property type="term" value="P:amino acid transport"/>
    <property type="evidence" value="ECO:0007669"/>
    <property type="project" value="UniProtKB-KW"/>
</dbReference>
<name>A0A0G2FTS6_9PEZI</name>
<evidence type="ECO:0000256" key="8">
    <source>
        <dbReference type="RuleBase" id="RU361113"/>
    </source>
</evidence>
<feature type="transmembrane region" description="Helical" evidence="8">
    <location>
        <begin position="314"/>
        <end position="333"/>
    </location>
</feature>
<keyword evidence="3" id="KW-0813">Transport</keyword>
<evidence type="ECO:0000256" key="9">
    <source>
        <dbReference type="SAM" id="MobiDB-lite"/>
    </source>
</evidence>
<dbReference type="PRINTS" id="PR01315">
    <property type="entry name" value="BATTENIN"/>
</dbReference>
<keyword evidence="6 8" id="KW-1133">Transmembrane helix</keyword>
<dbReference type="PANTHER" id="PTHR10981:SF0">
    <property type="entry name" value="BATTENIN"/>
    <property type="match status" value="1"/>
</dbReference>
<feature type="transmembrane region" description="Helical" evidence="8">
    <location>
        <begin position="187"/>
        <end position="209"/>
    </location>
</feature>
<evidence type="ECO:0000313" key="10">
    <source>
        <dbReference type="EMBL" id="KKY15308.1"/>
    </source>
</evidence>
<evidence type="ECO:0000256" key="3">
    <source>
        <dbReference type="ARBA" id="ARBA00022448"/>
    </source>
</evidence>
<dbReference type="PANTHER" id="PTHR10981">
    <property type="entry name" value="BATTENIN"/>
    <property type="match status" value="1"/>
</dbReference>
<reference evidence="10 11" key="2">
    <citation type="submission" date="2015-05" db="EMBL/GenBank/DDBJ databases">
        <title>Distinctive expansion of gene families associated with plant cell wall degradation and secondary metabolism in the genomes of grapevine trunk pathogens.</title>
        <authorList>
            <person name="Lawrence D.P."/>
            <person name="Travadon R."/>
            <person name="Rolshausen P.E."/>
            <person name="Baumgartner K."/>
        </authorList>
    </citation>
    <scope>NUCLEOTIDE SEQUENCE [LARGE SCALE GENOMIC DNA]</scope>
    <source>
        <strain evidence="10">DS831</strain>
    </source>
</reference>
<keyword evidence="8" id="KW-0926">Vacuole</keyword>
<dbReference type="Pfam" id="PF02487">
    <property type="entry name" value="CLN3"/>
    <property type="match status" value="1"/>
</dbReference>
<organism evidence="10 11">
    <name type="scientific">Diplodia seriata</name>
    <dbReference type="NCBI Taxonomy" id="420778"/>
    <lineage>
        <taxon>Eukaryota</taxon>
        <taxon>Fungi</taxon>
        <taxon>Dikarya</taxon>
        <taxon>Ascomycota</taxon>
        <taxon>Pezizomycotina</taxon>
        <taxon>Dothideomycetes</taxon>
        <taxon>Dothideomycetes incertae sedis</taxon>
        <taxon>Botryosphaeriales</taxon>
        <taxon>Botryosphaeriaceae</taxon>
        <taxon>Diplodia</taxon>
    </lineage>
</organism>
<feature type="transmembrane region" description="Helical" evidence="8">
    <location>
        <begin position="407"/>
        <end position="432"/>
    </location>
</feature>
<accession>A0A0G2FTS6</accession>
<evidence type="ECO:0000256" key="2">
    <source>
        <dbReference type="ARBA" id="ARBA00007467"/>
    </source>
</evidence>
<evidence type="ECO:0000256" key="5">
    <source>
        <dbReference type="ARBA" id="ARBA00022970"/>
    </source>
</evidence>
<reference evidence="10 11" key="1">
    <citation type="submission" date="2015-03" db="EMBL/GenBank/DDBJ databases">
        <authorList>
            <person name="Morales-Cruz A."/>
            <person name="Amrine K.C."/>
            <person name="Cantu D."/>
        </authorList>
    </citation>
    <scope>NUCLEOTIDE SEQUENCE [LARGE SCALE GENOMIC DNA]</scope>
    <source>
        <strain evidence="10">DS831</strain>
    </source>
</reference>
<evidence type="ECO:0000256" key="6">
    <source>
        <dbReference type="ARBA" id="ARBA00022989"/>
    </source>
</evidence>
<feature type="transmembrane region" description="Helical" evidence="8">
    <location>
        <begin position="364"/>
        <end position="386"/>
    </location>
</feature>
<feature type="transmembrane region" description="Helical" evidence="8">
    <location>
        <begin position="274"/>
        <end position="302"/>
    </location>
</feature>
<dbReference type="InterPro" id="IPR003492">
    <property type="entry name" value="Battenin_disease_Cln3"/>
</dbReference>
<proteinExistence type="inferred from homology"/>